<dbReference type="PANTHER" id="PTHR47331">
    <property type="entry name" value="PHD-TYPE DOMAIN-CONTAINING PROTEIN"/>
    <property type="match status" value="1"/>
</dbReference>
<reference evidence="3 4" key="1">
    <citation type="submission" date="2018-11" db="EMBL/GenBank/DDBJ databases">
        <authorList>
            <consortium name="Pathogen Informatics"/>
        </authorList>
    </citation>
    <scope>NUCLEOTIDE SEQUENCE [LARGE SCALE GENOMIC DNA]</scope>
</reference>
<evidence type="ECO:0000256" key="1">
    <source>
        <dbReference type="SAM" id="MobiDB-lite"/>
    </source>
</evidence>
<dbReference type="Proteomes" id="UP000271162">
    <property type="component" value="Unassembled WGS sequence"/>
</dbReference>
<feature type="compositionally biased region" description="Basic and acidic residues" evidence="1">
    <location>
        <begin position="303"/>
        <end position="312"/>
    </location>
</feature>
<dbReference type="STRING" id="27835.A0A3P7BY29"/>
<name>A0A3P7BY29_NIPBR</name>
<dbReference type="InterPro" id="IPR040676">
    <property type="entry name" value="DUF5641"/>
</dbReference>
<dbReference type="Pfam" id="PF18701">
    <property type="entry name" value="DUF5641"/>
    <property type="match status" value="1"/>
</dbReference>
<dbReference type="PANTHER" id="PTHR47331:SF1">
    <property type="entry name" value="GAG-LIKE PROTEIN"/>
    <property type="match status" value="1"/>
</dbReference>
<evidence type="ECO:0000313" key="3">
    <source>
        <dbReference type="EMBL" id="VDL86846.1"/>
    </source>
</evidence>
<feature type="compositionally biased region" description="Polar residues" evidence="1">
    <location>
        <begin position="353"/>
        <end position="378"/>
    </location>
</feature>
<feature type="domain" description="DUF5641" evidence="2">
    <location>
        <begin position="202"/>
        <end position="294"/>
    </location>
</feature>
<dbReference type="EMBL" id="UYSL01027543">
    <property type="protein sequence ID" value="VDL86846.1"/>
    <property type="molecule type" value="Genomic_DNA"/>
</dbReference>
<protein>
    <recommendedName>
        <fullName evidence="2">DUF5641 domain-containing protein</fullName>
    </recommendedName>
</protein>
<gene>
    <name evidence="3" type="ORF">NBR_LOCUS22190</name>
</gene>
<evidence type="ECO:0000313" key="4">
    <source>
        <dbReference type="Proteomes" id="UP000271162"/>
    </source>
</evidence>
<feature type="compositionally biased region" description="Basic residues" evidence="1">
    <location>
        <begin position="429"/>
        <end position="439"/>
    </location>
</feature>
<organism evidence="3 4">
    <name type="scientific">Nippostrongylus brasiliensis</name>
    <name type="common">Rat hookworm</name>
    <dbReference type="NCBI Taxonomy" id="27835"/>
    <lineage>
        <taxon>Eukaryota</taxon>
        <taxon>Metazoa</taxon>
        <taxon>Ecdysozoa</taxon>
        <taxon>Nematoda</taxon>
        <taxon>Chromadorea</taxon>
        <taxon>Rhabditida</taxon>
        <taxon>Rhabditina</taxon>
        <taxon>Rhabditomorpha</taxon>
        <taxon>Strongyloidea</taxon>
        <taxon>Heligmosomidae</taxon>
        <taxon>Nippostrongylus</taxon>
    </lineage>
</organism>
<keyword evidence="4" id="KW-1185">Reference proteome</keyword>
<proteinExistence type="predicted"/>
<evidence type="ECO:0000259" key="2">
    <source>
        <dbReference type="Pfam" id="PF18701"/>
    </source>
</evidence>
<feature type="region of interest" description="Disordered" evidence="1">
    <location>
        <begin position="296"/>
        <end position="439"/>
    </location>
</feature>
<accession>A0A3P7BY29</accession>
<dbReference type="AlphaFoldDB" id="A0A3P7BY29"/>
<sequence length="439" mass="50035">MEEKHCQVQLGHVPTQENSADLATRGIDKIGFHDHPWWNGPAFLSQPKEKWVSAYRYIPIQEAPGEDGRCDTDPKQVALVAPNPETSPHTTTTYTDIFSDVKTSDLGSIRRIVAYVLRFIHNTVRRLNKDRPLPIKLSQLFDDTITAMSSIPNGLEIRRATKVAPPLRVGNQDEKDPDYEFPNEQPQSLTKTQLIEAIDSSTKLVDRFWQLWQHYYLTSLREQHVRDATKGRGSRLQPKVGQVVLICEALQPRHSWKMGRIEELHHDSEGKVREALVTLPSRRKIRRPVNLLVPMELETIGSTDREPREQHQTPESSSPQRQETTESSLLPHPTTEGIGYNLRRKDRVDYEEASNQTMEKATLSKNSGSSNQQESTVYDTEATRRSSGSTNKSKTRPVLRPKAPGQKIRGAHQAAPRPENQPTQQQPNTKRRKILAQER</sequence>
<feature type="compositionally biased region" description="Polar residues" evidence="1">
    <location>
        <begin position="313"/>
        <end position="328"/>
    </location>
</feature>